<dbReference type="Gene3D" id="2.10.25.10">
    <property type="entry name" value="Laminin"/>
    <property type="match status" value="1"/>
</dbReference>
<feature type="chain" id="PRO_5042196815" description="TIL domain-containing protein" evidence="1">
    <location>
        <begin position="25"/>
        <end position="97"/>
    </location>
</feature>
<proteinExistence type="predicted"/>
<dbReference type="AlphaFoldDB" id="A0AAD4MSV2"/>
<sequence length="97" mass="10656">MSFQRKCALIAIAVCFVASQLASARGIPEECGKNEVLSEGSGQPWCQNVCNEEPKNLCTADIYYGCVCKEGYTRLYYEEKTLGPCVARCPKPGKPLK</sequence>
<dbReference type="Proteomes" id="UP001201812">
    <property type="component" value="Unassembled WGS sequence"/>
</dbReference>
<gene>
    <name evidence="2" type="ORF">DdX_13847</name>
</gene>
<protein>
    <recommendedName>
        <fullName evidence="4">TIL domain-containing protein</fullName>
    </recommendedName>
</protein>
<accession>A0AAD4MSV2</accession>
<evidence type="ECO:0000313" key="2">
    <source>
        <dbReference type="EMBL" id="KAI1705089.1"/>
    </source>
</evidence>
<comment type="caution">
    <text evidence="2">The sequence shown here is derived from an EMBL/GenBank/DDBJ whole genome shotgun (WGS) entry which is preliminary data.</text>
</comment>
<evidence type="ECO:0008006" key="4">
    <source>
        <dbReference type="Google" id="ProtNLM"/>
    </source>
</evidence>
<feature type="signal peptide" evidence="1">
    <location>
        <begin position="1"/>
        <end position="24"/>
    </location>
</feature>
<keyword evidence="1" id="KW-0732">Signal</keyword>
<name>A0AAD4MSV2_9BILA</name>
<evidence type="ECO:0000313" key="3">
    <source>
        <dbReference type="Proteomes" id="UP001201812"/>
    </source>
</evidence>
<dbReference type="EMBL" id="JAKKPZ010000060">
    <property type="protein sequence ID" value="KAI1705089.1"/>
    <property type="molecule type" value="Genomic_DNA"/>
</dbReference>
<organism evidence="2 3">
    <name type="scientific">Ditylenchus destructor</name>
    <dbReference type="NCBI Taxonomy" id="166010"/>
    <lineage>
        <taxon>Eukaryota</taxon>
        <taxon>Metazoa</taxon>
        <taxon>Ecdysozoa</taxon>
        <taxon>Nematoda</taxon>
        <taxon>Chromadorea</taxon>
        <taxon>Rhabditida</taxon>
        <taxon>Tylenchina</taxon>
        <taxon>Tylenchomorpha</taxon>
        <taxon>Sphaerularioidea</taxon>
        <taxon>Anguinidae</taxon>
        <taxon>Anguininae</taxon>
        <taxon>Ditylenchus</taxon>
    </lineage>
</organism>
<reference evidence="2" key="1">
    <citation type="submission" date="2022-01" db="EMBL/GenBank/DDBJ databases">
        <title>Genome Sequence Resource for Two Populations of Ditylenchus destructor, the Migratory Endoparasitic Phytonematode.</title>
        <authorList>
            <person name="Zhang H."/>
            <person name="Lin R."/>
            <person name="Xie B."/>
        </authorList>
    </citation>
    <scope>NUCLEOTIDE SEQUENCE</scope>
    <source>
        <strain evidence="2">BazhouSP</strain>
    </source>
</reference>
<evidence type="ECO:0000256" key="1">
    <source>
        <dbReference type="SAM" id="SignalP"/>
    </source>
</evidence>
<keyword evidence="3" id="KW-1185">Reference proteome</keyword>